<dbReference type="PATRIC" id="fig|189381.12.peg.1115"/>
<comment type="caution">
    <text evidence="3">The sequence shown here is derived from an EMBL/GenBank/DDBJ whole genome shotgun (WGS) entry which is preliminary data.</text>
</comment>
<sequence length="158" mass="18520">MNMIDPGRLHVTYNPPASIFAPIDHRRYTMTHSDSTGELFVTIGCEYDMSAINPYMRDEVLTEWVREEGQYRLNGRVYITGGEFDRQMAQVRYMIFKREMGTALAAIVNGDAGFFTYHPWLLDAPITIHFESIFPEYDQVVYFGTPRQYRWETEHKDS</sequence>
<accession>A0A0M0GPI3</accession>
<evidence type="ECO:0000259" key="2">
    <source>
        <dbReference type="Pfam" id="PF12638"/>
    </source>
</evidence>
<dbReference type="PANTHER" id="PTHR31750:SF4">
    <property type="entry name" value="LP06106P"/>
    <property type="match status" value="1"/>
</dbReference>
<evidence type="ECO:0000313" key="4">
    <source>
        <dbReference type="Proteomes" id="UP000037405"/>
    </source>
</evidence>
<dbReference type="EMBL" id="LGUE01000001">
    <property type="protein sequence ID" value="KON91835.1"/>
    <property type="molecule type" value="Genomic_DNA"/>
</dbReference>
<reference evidence="4" key="1">
    <citation type="submission" date="2015-07" db="EMBL/GenBank/DDBJ databases">
        <title>Fjat-14235 jcm11544.</title>
        <authorList>
            <person name="Liu B."/>
            <person name="Wang J."/>
            <person name="Zhu Y."/>
            <person name="Liu G."/>
            <person name="Chen Q."/>
            <person name="Chen Z."/>
            <person name="Lan J."/>
            <person name="Che J."/>
            <person name="Ge C."/>
            <person name="Shi H."/>
            <person name="Pan Z."/>
            <person name="Liu X."/>
        </authorList>
    </citation>
    <scope>NUCLEOTIDE SEQUENCE [LARGE SCALE GENOMIC DNA]</scope>
    <source>
        <strain evidence="4">JCM 11544</strain>
    </source>
</reference>
<evidence type="ECO:0000313" key="3">
    <source>
        <dbReference type="EMBL" id="KON91835.1"/>
    </source>
</evidence>
<evidence type="ECO:0000256" key="1">
    <source>
        <dbReference type="ARBA" id="ARBA00022946"/>
    </source>
</evidence>
<protein>
    <recommendedName>
        <fullName evidence="2">Staygreen protein domain-containing protein</fullName>
    </recommendedName>
</protein>
<keyword evidence="1" id="KW-0809">Transit peptide</keyword>
<proteinExistence type="predicted"/>
<dbReference type="PANTHER" id="PTHR31750">
    <property type="entry name" value="PROTEIN STAY-GREEN 1, CHLOROPLASTIC-RELATED"/>
    <property type="match status" value="1"/>
</dbReference>
<name>A0A0M0GPI3_9BACI</name>
<dbReference type="AlphaFoldDB" id="A0A0M0GPI3"/>
<gene>
    <name evidence="3" type="ORF">AF331_04940</name>
</gene>
<organism evidence="3 4">
    <name type="scientific">Rossellomorea marisflavi</name>
    <dbReference type="NCBI Taxonomy" id="189381"/>
    <lineage>
        <taxon>Bacteria</taxon>
        <taxon>Bacillati</taxon>
        <taxon>Bacillota</taxon>
        <taxon>Bacilli</taxon>
        <taxon>Bacillales</taxon>
        <taxon>Bacillaceae</taxon>
        <taxon>Rossellomorea</taxon>
    </lineage>
</organism>
<dbReference type="Proteomes" id="UP000037405">
    <property type="component" value="Unassembled WGS sequence"/>
</dbReference>
<keyword evidence="4" id="KW-1185">Reference proteome</keyword>
<dbReference type="OrthoDB" id="1684395at2"/>
<dbReference type="STRING" id="189381.GCA_900166615_03301"/>
<dbReference type="Pfam" id="PF12638">
    <property type="entry name" value="Staygreen"/>
    <property type="match status" value="1"/>
</dbReference>
<feature type="domain" description="Staygreen protein" evidence="2">
    <location>
        <begin position="4"/>
        <end position="149"/>
    </location>
</feature>
<dbReference type="InterPro" id="IPR024438">
    <property type="entry name" value="Staygreen"/>
</dbReference>